<dbReference type="GO" id="GO:0008170">
    <property type="term" value="F:N-methyltransferase activity"/>
    <property type="evidence" value="ECO:0007669"/>
    <property type="project" value="InterPro"/>
</dbReference>
<dbReference type="Pfam" id="PF02384">
    <property type="entry name" value="N6_Mtase"/>
    <property type="match status" value="1"/>
</dbReference>
<name>A0A450TR06_9GAMM</name>
<dbReference type="EMBL" id="CAADFE010000024">
    <property type="protein sequence ID" value="VFJ70555.1"/>
    <property type="molecule type" value="Genomic_DNA"/>
</dbReference>
<dbReference type="GO" id="GO:0003677">
    <property type="term" value="F:DNA binding"/>
    <property type="evidence" value="ECO:0007669"/>
    <property type="project" value="InterPro"/>
</dbReference>
<dbReference type="GO" id="GO:0032259">
    <property type="term" value="P:methylation"/>
    <property type="evidence" value="ECO:0007669"/>
    <property type="project" value="UniProtKB-KW"/>
</dbReference>
<reference evidence="3" key="1">
    <citation type="submission" date="2019-02" db="EMBL/GenBank/DDBJ databases">
        <authorList>
            <person name="Gruber-Vodicka R. H."/>
            <person name="Seah K. B. B."/>
        </authorList>
    </citation>
    <scope>NUCLEOTIDE SEQUENCE</scope>
    <source>
        <strain evidence="3">BECK_BZ131</strain>
    </source>
</reference>
<keyword evidence="3" id="KW-0808">Transferase</keyword>
<proteinExistence type="inferred from homology"/>
<accession>A0A450TR06</accession>
<dbReference type="AlphaFoldDB" id="A0A450TR06"/>
<dbReference type="Gene3D" id="3.40.50.150">
    <property type="entry name" value="Vaccinia Virus protein VP39"/>
    <property type="match status" value="1"/>
</dbReference>
<sequence>MCVNKSVIFCASGVRVFELGLAFRQSTRAFPEGNTKNVSIHGQEGTTTALKLARMNLAIRGILTNLGVKADDTFASDQHPDLDDGCLRSPPHGHYNAEAGQKGGYAFFRKATQAWCGAA</sequence>
<evidence type="ECO:0000259" key="2">
    <source>
        <dbReference type="Pfam" id="PF02384"/>
    </source>
</evidence>
<feature type="domain" description="DNA methylase adenine-specific" evidence="2">
    <location>
        <begin position="32"/>
        <end position="81"/>
    </location>
</feature>
<dbReference type="InterPro" id="IPR029063">
    <property type="entry name" value="SAM-dependent_MTases_sf"/>
</dbReference>
<organism evidence="3">
    <name type="scientific">Candidatus Kentrum sp. FW</name>
    <dbReference type="NCBI Taxonomy" id="2126338"/>
    <lineage>
        <taxon>Bacteria</taxon>
        <taxon>Pseudomonadati</taxon>
        <taxon>Pseudomonadota</taxon>
        <taxon>Gammaproteobacteria</taxon>
        <taxon>Candidatus Kentrum</taxon>
    </lineage>
</organism>
<evidence type="ECO:0000256" key="1">
    <source>
        <dbReference type="ARBA" id="ARBA00006594"/>
    </source>
</evidence>
<protein>
    <submittedName>
        <fullName evidence="3">N-6 DNA Methylase</fullName>
    </submittedName>
</protein>
<dbReference type="InterPro" id="IPR003356">
    <property type="entry name" value="DNA_methylase_A-5"/>
</dbReference>
<keyword evidence="3" id="KW-0489">Methyltransferase</keyword>
<dbReference type="SUPFAM" id="SSF53335">
    <property type="entry name" value="S-adenosyl-L-methionine-dependent methyltransferases"/>
    <property type="match status" value="1"/>
</dbReference>
<comment type="similarity">
    <text evidence="1">Belongs to the N(4)/N(6)-methyltransferase family.</text>
</comment>
<gene>
    <name evidence="3" type="ORF">BECKFW1821C_GA0114237_10243</name>
</gene>
<evidence type="ECO:0000313" key="3">
    <source>
        <dbReference type="EMBL" id="VFJ70555.1"/>
    </source>
</evidence>